<feature type="compositionally biased region" description="Low complexity" evidence="3">
    <location>
        <begin position="3165"/>
        <end position="3187"/>
    </location>
</feature>
<comment type="caution">
    <text evidence="5">The sequence shown here is derived from an EMBL/GenBank/DDBJ whole genome shotgun (WGS) entry which is preliminary data.</text>
</comment>
<feature type="compositionally biased region" description="Gly residues" evidence="3">
    <location>
        <begin position="2417"/>
        <end position="2426"/>
    </location>
</feature>
<feature type="region of interest" description="Disordered" evidence="3">
    <location>
        <begin position="1597"/>
        <end position="1640"/>
    </location>
</feature>
<dbReference type="GO" id="GO:0006623">
    <property type="term" value="P:protein targeting to vacuole"/>
    <property type="evidence" value="ECO:0007669"/>
    <property type="project" value="TreeGrafter"/>
</dbReference>
<feature type="compositionally biased region" description="Polar residues" evidence="3">
    <location>
        <begin position="1631"/>
        <end position="1640"/>
    </location>
</feature>
<feature type="region of interest" description="Disordered" evidence="3">
    <location>
        <begin position="127"/>
        <end position="175"/>
    </location>
</feature>
<feature type="region of interest" description="Disordered" evidence="3">
    <location>
        <begin position="1188"/>
        <end position="1224"/>
    </location>
</feature>
<dbReference type="InterPro" id="IPR026847">
    <property type="entry name" value="VPS13"/>
</dbReference>
<evidence type="ECO:0000259" key="4">
    <source>
        <dbReference type="Pfam" id="PF12624"/>
    </source>
</evidence>
<feature type="region of interest" description="Disordered" evidence="3">
    <location>
        <begin position="1057"/>
        <end position="1079"/>
    </location>
</feature>
<evidence type="ECO:0000256" key="3">
    <source>
        <dbReference type="SAM" id="MobiDB-lite"/>
    </source>
</evidence>
<reference evidence="5" key="1">
    <citation type="submission" date="2022-10" db="EMBL/GenBank/DDBJ databases">
        <title>Adaptive evolution leads to modifications in subtelomeric GC content in a zoonotic Cryptosporidium species.</title>
        <authorList>
            <person name="Li J."/>
            <person name="Feng Y."/>
            <person name="Xiao L."/>
        </authorList>
    </citation>
    <scope>NUCLEOTIDE SEQUENCE</scope>
    <source>
        <strain evidence="5">33844</strain>
    </source>
</reference>
<feature type="compositionally biased region" description="Polar residues" evidence="3">
    <location>
        <begin position="1059"/>
        <end position="1072"/>
    </location>
</feature>
<evidence type="ECO:0000256" key="1">
    <source>
        <dbReference type="ARBA" id="ARBA00006545"/>
    </source>
</evidence>
<keyword evidence="2" id="KW-0813">Transport</keyword>
<feature type="compositionally biased region" description="Low complexity" evidence="3">
    <location>
        <begin position="4029"/>
        <end position="4045"/>
    </location>
</feature>
<dbReference type="GO" id="GO:0045053">
    <property type="term" value="P:protein retention in Golgi apparatus"/>
    <property type="evidence" value="ECO:0007669"/>
    <property type="project" value="TreeGrafter"/>
</dbReference>
<dbReference type="PANTHER" id="PTHR16166">
    <property type="entry name" value="VACUOLAR PROTEIN SORTING-ASSOCIATED PROTEIN VPS13"/>
    <property type="match status" value="1"/>
</dbReference>
<comment type="similarity">
    <text evidence="1">Belongs to the VPS13 family.</text>
</comment>
<organism evidence="5">
    <name type="scientific">Cryptosporidium canis</name>
    <dbReference type="NCBI Taxonomy" id="195482"/>
    <lineage>
        <taxon>Eukaryota</taxon>
        <taxon>Sar</taxon>
        <taxon>Alveolata</taxon>
        <taxon>Apicomplexa</taxon>
        <taxon>Conoidasida</taxon>
        <taxon>Coccidia</taxon>
        <taxon>Eucoccidiorida</taxon>
        <taxon>Eimeriorina</taxon>
        <taxon>Cryptosporidiidae</taxon>
        <taxon>Cryptosporidium</taxon>
    </lineage>
</organism>
<evidence type="ECO:0000313" key="5">
    <source>
        <dbReference type="EMBL" id="KAJ1610496.1"/>
    </source>
</evidence>
<feature type="region of interest" description="Disordered" evidence="3">
    <location>
        <begin position="4008"/>
        <end position="4058"/>
    </location>
</feature>
<feature type="region of interest" description="Disordered" evidence="3">
    <location>
        <begin position="792"/>
        <end position="818"/>
    </location>
</feature>
<feature type="compositionally biased region" description="Basic residues" evidence="3">
    <location>
        <begin position="303"/>
        <end position="312"/>
    </location>
</feature>
<sequence>MLGTILQRLLGRYLEPYVYNLSRENLRLGVLSGNLVLENLKLKENLGDILHLPLSIVSGQIGHVSITIPWTSLGYKPLVIKLKEIHVVVRPKDYGDVDEETLRKELREAKEKLIEFKEKRLNERFLNGELSNSSNNPNEAPDGPGSSLGEGSGDGRGGTGGSGSRDPQLAGGSDDSNGTNLLWRIIKKIVANIQLEIQDIHICMVGFQSSDDKLALNHSKSTRSDIIMGVMIKSGFMVTIDSFGNRDMTSSIQGSQRTDDPNALFKTVEINDVGIYIGQYFPNTFNSGLAKRGGVHESDSGHRSHHHGHHHPKSEDGRGRASYEMVNIVSVRDKLLEEGAGQTGSPTASRTLKSRYLLIYDEKDSQRSLGAWRLEYILKPLTFHLNISHSPVNNEIKGILQVHSITEHTITLRRSHLRPIIFSLQSLNERQERYREVLMKNSHLVNLDPVSLKTTTQDEYISLYSRKLRLEAIRLYNTEGSEANFFGIVVQPLTDEEANRLQILDDVLSVRHITKWRCKAREAINRIIIEASSRKKLRNISSDAKSLQMENGNLTVHGLSPSLDSTSQSSLGIGPVKDPHVTTGSVSWTKWAIGKIIGTGASGGSADRDLAVPTEAASSPSYMMQQRGFYSDGDFTVSSSNGLITEEEMDVIMTAVTNEKYFEKIDTPTKFSITFGLAYFSITVFDDVTRPILGQIRSDLSDNFRREMDLNDINTNRNINTKFMESIPNPDMNSEYMSVRLHELYIQLNIQSVIDRNDKDCYDWNFSTYISNLSLFHFRKRILFFNTSACRTDSPERAGPREADEGSNSMESGRGEIKTPSIYNLGSIIRTISGMDSKGSGNPELQGGDFSSSARTPGGADGPSSIFLYFTHNVSQEGNSLKFVLKVSPLEIFITPHFVTDIYSLIYLYNSVLVIPDKLREEPGSLVPQSQTGCLGIGGAELGLQQTSKRPSLMDPVSMEDSDEFVENLLEKSHKVRYLSSSNSFPDYIHFDIEISSPIFHIICTDFDNSGASLSSIQIFLGNCFINTRTICELHKLDISVEFSNTQVKYLSYLRSPPGATQAQAPRDQSSKPPLRGEMGPNQESIIEGLALDKEFTILHPIPILLNTIIYHQSKEEIHSDKDNLSIIVKCNLQQFILTINSDTIKYMMHIPLSFYNSLSLPMVMGYYYLPPDTLHVGRLSRSCKRRHSPACKSEGSPARLREPGQRTRQSQELQCGGDSAGLASGPSVTQALLRDTEKDRRESQAKIAANVLILMNKTLKIECFVKSDIFSFTILSDDQGGADLIQGSIKGISSYLSFDSTESVYQGKINLYRALLYSSLTNKPLLLTVSEYDPVISEISEIYSGLDKRQLVAVHSSHQSDFCRDPEHSNNYMDLSSFDNDHAFEDAVEDYDSTLDVFFSYKGGSPEEDLLDISIVSSPIEFYWDKPTITSLIDCIKSYQLEVSRIAKFHLETMSRIYCLNKFYFSCIEAGLVTEPEITSIYGNTFRLCDRDHYDKLQLLMNLRDFLVLSKTQTLSQSQTNTQNLDLDKELRFIMDNLQSQNGWIHCMILMPPRFSFVHIQRVYLVLSDLYFSSQNSCDDEEDLLDSLSGPHLSPTLNRISLSKSRRQSSASEETGPDGRLPDRRLETPSVVSQARQSSFCPSVDMDRERYYQDWMASGLYSPDLDESGFNIGSDRIGLPEFSFNIDSLVAEDGVVSETASQSRGRRSPRVRLTHIIKGGSLSMIKDEKIYITAGVNNICICVDIFGTGDKAIKISVDNCSLTINGKCILTRHSGPGSQSLGSDRPLLLMYINLYSSPPVTNRGEEGREERGSVDAGATGSRDELNVAFKCYMDSICYILYSKDVLEFVEYINDGILDTLITRSYKAAKDITAKKVFLYYLSIGNSVIKLPEDHPSSKVAQILQSHLGGGAPDDLEGIESYVNPMDVFDETLKRYKDALQDLLQELYVESRGRATGEEEASVRSLEVRHTDHTVISSYILSRINNRESLILLEKSISDYPRFRNILYDVELFDGTQSYCEIKTRNIKVYNKLAGSLDFMKEFYGGRRRPRHADREALGPMSQRIWTTILIIKQGVLDIVEREGGSEAIQGRVLPDLNALVEFGTTRSFPGIRIGRILCDLETLECSGEDCEEVSLLNADMSPLELSLSRQQLTFVLSVIAENLLNQDAKRRGSMSEGTGIDRSSDGSAAEIGLEVGGDAERMSVSSGKSGDSGGGESRSKSKSMLVNVRVPRLSLETSFSHVSFTERGPASASLPLLLVKLTDCEIRSRVLSAGDERLTSIQITSKKYQFDDIRLTSNLRFRRIVHGFTLGRVLCNETLSWDGWSPDMQSAGEAVAAINRDLEQERCSIQFVCQISNKYGSHILLKAFNPRVFFGFNCIIDFYYYLSHSWRSSAFSKVVVGEDLRDPSKIQAGPDEPGGGAGGPGDADRESGENDPGLSRSDLKASESSASRLFRSNKENVVQEFESILARINRSSFFKFEFKLEIENGIFGFTSHPQKRFGLQEEPGRGDGLILIWETDIDCSITTYRGETMIRNLNLLNSLVYFTEIQRQGLGTDEQEGPGSFSSSLLRPILERDGGTTYSPMSFEIPRISADSKKIIIAESFNILTSGRYLSNIRDIPEIYSTLISLSELIFLVDVERLSISISPDLLSILLEIAKNLFSDGPTISPLYTSTLKSDSGPEKDGCDLIKQESEDSLEGGRPGIRTLGPPPIRRIYDLRVRLDNLSINLVGDDSSVSERASSRQMSGGRDHKDHTCCRCGYLPVLNFEISIPEWRIEIIPIKTNHTVKDASVKISILDINNRLWEPVLEKCVFSVYYFYDHLILYDPYVKPFKKSHRKYLHSTFSHTVLVNIKPSILGALKSYYSYYCGCGDELDSAPCRSQTGPDLPRPVGKAPAIIELESLSRPASVASAGLTGGSSIKYLNLTGFPYYCFSLKGNKLQESDGEFYLRRLFMLAPCCELEEIRLGPGQSQDASISLKYVNNCSSQIPLLRVSLPDELLCVFSAPMDMDVLRLKREFRTLDIEFIIRVLVVYRSYNLAQNVLKHYRDLSNHDDICNRALGPLPNGLYFTHFQDNLVSSACIDTIIPFHNLYYLKGKISKDSETYSRLFSDLKLDSSALGQDGADEEPCRGEDDDEDELCREGLESLGSRDQAQTQTGGMPPSSLKGKSLSGSISRSLSKSSMRSFQSGIRRSLLKKTGLGGFARRSRSKKVGSDASYLYRSILGEIVPISSSEKLFCLISSHRIVNRTGVPLEICFLNENNIPIQLFDISKVSVGRDLADLILDQEVPNNQSKYRSILDLDKDTKESRKLRENSEYHTDQRLGYNEAKSIPLWLNNTDIINTILSSMSQIYNSENDVSDILQPSSDQLLERRPKQKRFYYSYFLPNDHMMSVPQIALLNGHCKIIFRPCIIGLLEIYNIHCQYNNDNDIDQMLFDKEIFNKYSRLMSRYNDENIFNDEFHQITYELLKIFKTSSGEFILDLYYTFWNNLISRFTDPSTDMMDLSYLQSRGWTHSPLVSSENANVSQTHFCNLYPDFRSNRRSEGYLRENAIYFQSHIQKYQSMFPGSSTIRNILLYPSFSLFNLSPAIMDLKVKSLSQSLLPKCSNVLFRLQPMRHYNVYQLSSDMRLQYRVRIMLETNSLGDLEFGLGSRSGLDPDGPESQMFTQWSSPQDLSLTEAETPFTLYSSNNSAIDLKCVVVDKTRQGSSHKSRFGSLFGRMQRNIVALSLSTWFINKTSHNIVPIFESSPFPYINTKPGAFFMEGARGQAPREGEEREEQGAGDGDYPSPALGPSSRRSEPECEERIYLLNSRHNYLKIYFNSHDSLRSKYGDFGQRMSSEIYLQEEKEILEVINSAEASLYTTEGDKGFGDSGTSSSNIGLLEIPAVNGTYSFPITSEGRVYSFTVKSSLLFYYNDFSCSTRVITISPHIILQNKTDDRFIWSSFMFPSGLEDLERADFVAQIDPNELLCSTGRGGSSATRLPELMNGLGPQSRDFVTSIRVDNPANSRLYSGPGGSTQNPSQISRSGSAAGPTALSGSSSSSVMDTVGTSASESNKSTIKHQSIVLFLSRVVGDENSTGSTDQEMLELRPKWSQPIMISSESNGIFYMHIPQVAGNQVQDGVIVNPKTYCIEVIAANGLFIMKIMEGFAEGNRWDGVVFTNYCDYLSRIYIETYHFEHNFEERRKRRKLSLLSPVGGHFSPGLLTIGASACSEGSEFMDEITIRYIVDSGQREPLKISWSSPFVYSSRNCRLYIIPKLETRVLGGQGGGGVSGIQAFDMNFRYNQNNPYQSKRYILSLPESDILKLCSVYPYLNPRYFLNKDAKKGNAMNNYPIATISITARNRGLYIDILPPRNHSSLLLNLLRNNSMRPLRGEEGLQEGRIVGRRDSQEKARIEDVYQKRMHEINKLVNNDVWALIYTYYRKITLDISQLGISVISESKESEIAYIELSTIQFKKQEKNRGGIIESYKFIVGDAQVDNQYISSSSKFYVNNSSKLYGMSELECRDEEGNGGSGDTEGAVMMSSSGTAPYVLLANRSGGDKSVEEANPFISIRWSSSSAKSQWETIIYNLDCELSDMELNFDFNVYRIFNEFLEECRDSSNGQYVLDLEGILSKDQIVEGAEPNMTFSIEKIKIGALSLYVWCSIPLSELNSIPEWFRIGLRILTVSNALELRGAPIRLESHNLENSIGTIQNIASAFYEYYMAELLWRIGTVLGHSSFVNIPLVPLQLGRNTLNMAFSTISMVNSNITGLLSNLTLDAEYINTRQRELLYNSSSIASSGSFGSGAKSLQGPNSQQASSLRQGFVQAGHNITQGILSLGNVITKPIEGAQKSGFSGFCTGLIKGVTSSVVRPIDHIGQALNNVIDGIQAEVNKPLGGYKQRMYRRRIPRMLYSQYSKIADYEIQDALLRDIIGPKFARHLSQYFIIPTDHYSMPLVLLIFPKTIALIQLMSSFSIGDHTSSSSASFGSIPSRGGASGSNGGSISAGVGSGFGIGGPSSVGGKGTGGAITAPGFPPLTGKNSFYKSQIVWLVNIGNIREVKASSHGILIELANEKRDTLQIPICRFSLIKEIVVALDNSQNNASPHLVLRK</sequence>
<dbReference type="Proteomes" id="UP001067231">
    <property type="component" value="Unassembled WGS sequence"/>
</dbReference>
<protein>
    <recommendedName>
        <fullName evidence="4">Chorein N-terminal domain-containing protein</fullName>
    </recommendedName>
</protein>
<name>A0A9D5DHG2_9CRYT</name>
<feature type="compositionally biased region" description="Low complexity" evidence="3">
    <location>
        <begin position="1600"/>
        <end position="1613"/>
    </location>
</feature>
<feature type="compositionally biased region" description="Gly residues" evidence="3">
    <location>
        <begin position="146"/>
        <end position="163"/>
    </location>
</feature>
<gene>
    <name evidence="5" type="ORF">OJ253_1152</name>
</gene>
<accession>A0A9D5DHG2</accession>
<feature type="region of interest" description="Disordered" evidence="3">
    <location>
        <begin position="1801"/>
        <end position="1820"/>
    </location>
</feature>
<proteinExistence type="inferred from homology"/>
<dbReference type="PANTHER" id="PTHR16166:SF93">
    <property type="entry name" value="INTERMEMBRANE LIPID TRANSFER PROTEIN VPS13"/>
    <property type="match status" value="1"/>
</dbReference>
<feature type="domain" description="Chorein N-terminal" evidence="4">
    <location>
        <begin position="1"/>
        <end position="277"/>
    </location>
</feature>
<feature type="compositionally biased region" description="Polar residues" evidence="3">
    <location>
        <begin position="129"/>
        <end position="138"/>
    </location>
</feature>
<dbReference type="OrthoDB" id="272810at2759"/>
<feature type="compositionally biased region" description="Basic and acidic residues" evidence="3">
    <location>
        <begin position="1804"/>
        <end position="1814"/>
    </location>
</feature>
<feature type="region of interest" description="Disordered" evidence="3">
    <location>
        <begin position="2201"/>
        <end position="2225"/>
    </location>
</feature>
<dbReference type="InterPro" id="IPR026854">
    <property type="entry name" value="VPS13_N"/>
</dbReference>
<feature type="region of interest" description="Disordered" evidence="3">
    <location>
        <begin position="3148"/>
        <end position="3187"/>
    </location>
</feature>
<evidence type="ECO:0000256" key="2">
    <source>
        <dbReference type="ARBA" id="ARBA00022448"/>
    </source>
</evidence>
<feature type="compositionally biased region" description="Polar residues" evidence="3">
    <location>
        <begin position="3151"/>
        <end position="3160"/>
    </location>
</feature>
<feature type="region of interest" description="Disordered" evidence="3">
    <location>
        <begin position="3768"/>
        <end position="3801"/>
    </location>
</feature>
<feature type="region of interest" description="Disordered" evidence="3">
    <location>
        <begin position="2408"/>
        <end position="2447"/>
    </location>
</feature>
<feature type="region of interest" description="Disordered" evidence="3">
    <location>
        <begin position="838"/>
        <end position="858"/>
    </location>
</feature>
<feature type="region of interest" description="Disordered" evidence="3">
    <location>
        <begin position="291"/>
        <end position="321"/>
    </location>
</feature>
<dbReference type="Pfam" id="PF12624">
    <property type="entry name" value="VPS13_N"/>
    <property type="match status" value="1"/>
</dbReference>
<feature type="compositionally biased region" description="Basic and acidic residues" evidence="3">
    <location>
        <begin position="793"/>
        <end position="804"/>
    </location>
</feature>
<feature type="compositionally biased region" description="Polar residues" evidence="3">
    <location>
        <begin position="4019"/>
        <end position="4028"/>
    </location>
</feature>
<feature type="compositionally biased region" description="Polar residues" evidence="3">
    <location>
        <begin position="4046"/>
        <end position="4058"/>
    </location>
</feature>
<dbReference type="EMBL" id="JAPCXC010000024">
    <property type="protein sequence ID" value="KAJ1610496.1"/>
    <property type="molecule type" value="Genomic_DNA"/>
</dbReference>